<dbReference type="InterPro" id="IPR011989">
    <property type="entry name" value="ARM-like"/>
</dbReference>
<evidence type="ECO:0000256" key="6">
    <source>
        <dbReference type="ARBA" id="ARBA00022927"/>
    </source>
</evidence>
<dbReference type="GO" id="GO:0031267">
    <property type="term" value="F:small GTPase binding"/>
    <property type="evidence" value="ECO:0007669"/>
    <property type="project" value="InterPro"/>
</dbReference>
<dbReference type="GO" id="GO:0005049">
    <property type="term" value="F:nuclear export signal receptor activity"/>
    <property type="evidence" value="ECO:0007669"/>
    <property type="project" value="InterPro"/>
</dbReference>
<dbReference type="Ensembl" id="ENSSANT00000089131.1">
    <property type="protein sequence ID" value="ENSSANP00000083859.1"/>
    <property type="gene ID" value="ENSSANG00000040473.1"/>
</dbReference>
<dbReference type="InterPro" id="IPR044189">
    <property type="entry name" value="XPO4/7-like"/>
</dbReference>
<evidence type="ECO:0000313" key="10">
    <source>
        <dbReference type="Ensembl" id="ENSSANP00000083859.1"/>
    </source>
</evidence>
<dbReference type="GO" id="GO:0005737">
    <property type="term" value="C:cytoplasm"/>
    <property type="evidence" value="ECO:0007669"/>
    <property type="project" value="UniProtKB-SubCell"/>
</dbReference>
<dbReference type="SUPFAM" id="SSF48371">
    <property type="entry name" value="ARM repeat"/>
    <property type="match status" value="1"/>
</dbReference>
<dbReference type="FunFam" id="1.25.10.10:FF:000059">
    <property type="entry name" value="exportin-7 isoform X2"/>
    <property type="match status" value="1"/>
</dbReference>
<organism evidence="10 11">
    <name type="scientific">Sinocyclocheilus anshuiensis</name>
    <dbReference type="NCBI Taxonomy" id="1608454"/>
    <lineage>
        <taxon>Eukaryota</taxon>
        <taxon>Metazoa</taxon>
        <taxon>Chordata</taxon>
        <taxon>Craniata</taxon>
        <taxon>Vertebrata</taxon>
        <taxon>Euteleostomi</taxon>
        <taxon>Actinopterygii</taxon>
        <taxon>Neopterygii</taxon>
        <taxon>Teleostei</taxon>
        <taxon>Ostariophysi</taxon>
        <taxon>Cypriniformes</taxon>
        <taxon>Cyprinidae</taxon>
        <taxon>Cyprininae</taxon>
        <taxon>Sinocyclocheilus</taxon>
    </lineage>
</organism>
<reference evidence="10" key="2">
    <citation type="submission" date="2025-09" db="UniProtKB">
        <authorList>
            <consortium name="Ensembl"/>
        </authorList>
    </citation>
    <scope>IDENTIFICATION</scope>
</reference>
<dbReference type="Gene3D" id="1.25.10.10">
    <property type="entry name" value="Leucine-rich Repeat Variant"/>
    <property type="match status" value="2"/>
</dbReference>
<keyword evidence="6" id="KW-0653">Protein transport</keyword>
<dbReference type="AlphaFoldDB" id="A0A671RKT4"/>
<sequence>MCFFFADTKLMWVSFFQSLAQLEILCKQLYETTDTTTRLQAEKALVEFTNSPDCLSKCQLLLESGSSSYSQLLAATCLSKLVSRTSNPLPLEQRIDIRNYVLNYLATRPKLAAFVTQALIQLYARITKLGWFDCQKEDYIFRNVIVDVTRFLQDSVEHCIIGVTILSQLTNEINQADSTHPLTKHRKIASSFRDSSLFDIFTLSCNLLKQASGKNLNLNDESQHGLLMQLLKLAHNCLNFDFIGTSTDESSDDLCTVQIPTSWRSAFLDSSTLQLFFDLYHSIPPSLSPLVLSCLVQIASVRRSLFNNAERAKFLSHLVDGVKRILENPQSLSDPNNYHEFCRLLARLKSNYQLGELVKVENYPEVIRLIANFTVTSLQHWEFAPNSVHYLLSLWQRLAASVPYVKATEPHMLETYTPEVTKAYITSRLESIHIILRDGLEDPLDDAGLVQQQLDQLSTIGRCEYEKTCALLVQLFDQSAQSYQELLQSTNSSTMDIAVQEGRLTWLVYIIGAVIGGRVSFASTDEQDAMDGELVCRVLQLMNLTDSRLAQAGNEKLELAMLSFFEQFRKIYIGDQVQKSSKLYRRLSEVLGLNDETMVLSVFIGKIITNLKYWGQCEPITSKTLHSVRKLVKLSAVQFMLNNHTSEHFSFLGVNNQANLSDMRCRTTFYTALGRLLMVDLGEDEDQFEQFMLPLTAAFEAIAQMFSTNTFNEQEAKRTLVGLVRDLRGIAFAFNAKTSFMMLFDWIYPSYMPILQRAIELWYHVPACTTPVLKLMAELVHNRSQRLQFDVSSPNGILLFRETSKMITTYGTNSDYPKLSQSYYSLLEVLTQDHMNFIASLEPHVVMYILSSISEGLTALDTMVCTGCCSSLDHIVTYLFKQLSRSTKKRAAPMAQESDRFLHIMQQHPEMIQQMLSTVLNIIIFEDCRNQWSMSRPLLGLILLNEKYFADLRNSIVNSQPPEKQQAMHLCFENLMEGIERNLLTKNRDRFTQNLSVFRREVNDSMKNSTYGVNSNDMMS</sequence>
<evidence type="ECO:0000256" key="3">
    <source>
        <dbReference type="ARBA" id="ARBA00009466"/>
    </source>
</evidence>
<keyword evidence="4" id="KW-0813">Transport</keyword>
<evidence type="ECO:0000256" key="5">
    <source>
        <dbReference type="ARBA" id="ARBA00022490"/>
    </source>
</evidence>
<evidence type="ECO:0000259" key="9">
    <source>
        <dbReference type="PROSITE" id="PS50166"/>
    </source>
</evidence>
<dbReference type="InterPro" id="IPR001494">
    <property type="entry name" value="Importin-beta_N"/>
</dbReference>
<dbReference type="FunFam" id="1.25.10.10:FF:000042">
    <property type="entry name" value="exportin-7 isoform X1"/>
    <property type="match status" value="1"/>
</dbReference>
<gene>
    <name evidence="10" type="primary">LOC107678024</name>
</gene>
<evidence type="ECO:0000256" key="7">
    <source>
        <dbReference type="ARBA" id="ARBA00023242"/>
    </source>
</evidence>
<dbReference type="Pfam" id="PF25795">
    <property type="entry name" value="TPR_XPO7"/>
    <property type="match status" value="1"/>
</dbReference>
<evidence type="ECO:0000313" key="11">
    <source>
        <dbReference type="Proteomes" id="UP000472260"/>
    </source>
</evidence>
<protein>
    <submittedName>
        <fullName evidence="10">Exportin-7</fullName>
    </submittedName>
</protein>
<dbReference type="PANTHER" id="PTHR12596">
    <property type="entry name" value="EXPORTIN 4,7-RELATED"/>
    <property type="match status" value="1"/>
</dbReference>
<dbReference type="SMART" id="SM00913">
    <property type="entry name" value="IBN_N"/>
    <property type="match status" value="1"/>
</dbReference>
<dbReference type="Proteomes" id="UP000472260">
    <property type="component" value="Unassembled WGS sequence"/>
</dbReference>
<proteinExistence type="inferred from homology"/>
<keyword evidence="5" id="KW-0963">Cytoplasm</keyword>
<comment type="subcellular location">
    <subcellularLocation>
        <location evidence="2">Cytoplasm</location>
    </subcellularLocation>
    <subcellularLocation>
        <location evidence="1">Nucleus</location>
    </subcellularLocation>
</comment>
<evidence type="ECO:0000256" key="8">
    <source>
        <dbReference type="SAM" id="SignalP"/>
    </source>
</evidence>
<evidence type="ECO:0000256" key="4">
    <source>
        <dbReference type="ARBA" id="ARBA00022448"/>
    </source>
</evidence>
<dbReference type="InterPro" id="IPR057947">
    <property type="entry name" value="TPR_XPO7/RBP17"/>
</dbReference>
<feature type="domain" description="Importin N-terminal" evidence="9">
    <location>
        <begin position="41"/>
        <end position="107"/>
    </location>
</feature>
<dbReference type="Pfam" id="PF03810">
    <property type="entry name" value="IBN_N"/>
    <property type="match status" value="1"/>
</dbReference>
<name>A0A671RKT4_9TELE</name>
<keyword evidence="7" id="KW-0539">Nucleus</keyword>
<dbReference type="PANTHER" id="PTHR12596:SF2">
    <property type="entry name" value="EXPORTIN-7 ISOFORM X1"/>
    <property type="match status" value="1"/>
</dbReference>
<keyword evidence="8" id="KW-0732">Signal</keyword>
<keyword evidence="11" id="KW-1185">Reference proteome</keyword>
<dbReference type="InterPro" id="IPR016024">
    <property type="entry name" value="ARM-type_fold"/>
</dbReference>
<feature type="chain" id="PRO_5025557850" evidence="8">
    <location>
        <begin position="23"/>
        <end position="1020"/>
    </location>
</feature>
<accession>A0A671RKT4</accession>
<dbReference type="GO" id="GO:0006611">
    <property type="term" value="P:protein export from nucleus"/>
    <property type="evidence" value="ECO:0007669"/>
    <property type="project" value="TreeGrafter"/>
</dbReference>
<dbReference type="GO" id="GO:0005643">
    <property type="term" value="C:nuclear pore"/>
    <property type="evidence" value="ECO:0007669"/>
    <property type="project" value="TreeGrafter"/>
</dbReference>
<evidence type="ECO:0000256" key="2">
    <source>
        <dbReference type="ARBA" id="ARBA00004496"/>
    </source>
</evidence>
<dbReference type="PROSITE" id="PS50166">
    <property type="entry name" value="IMPORTIN_B_NT"/>
    <property type="match status" value="1"/>
</dbReference>
<feature type="signal peptide" evidence="8">
    <location>
        <begin position="1"/>
        <end position="22"/>
    </location>
</feature>
<comment type="similarity">
    <text evidence="3">Belongs to the exportin family.</text>
</comment>
<reference evidence="10" key="1">
    <citation type="submission" date="2025-08" db="UniProtKB">
        <authorList>
            <consortium name="Ensembl"/>
        </authorList>
    </citation>
    <scope>IDENTIFICATION</scope>
</reference>
<evidence type="ECO:0000256" key="1">
    <source>
        <dbReference type="ARBA" id="ARBA00004123"/>
    </source>
</evidence>